<evidence type="ECO:0000256" key="4">
    <source>
        <dbReference type="ARBA" id="ARBA00022964"/>
    </source>
</evidence>
<dbReference type="GO" id="GO:0031418">
    <property type="term" value="F:L-ascorbic acid binding"/>
    <property type="evidence" value="ECO:0007669"/>
    <property type="project" value="UniProtKB-KW"/>
</dbReference>
<dbReference type="SMART" id="SM00702">
    <property type="entry name" value="P4Hc"/>
    <property type="match status" value="1"/>
</dbReference>
<dbReference type="PANTHER" id="PTHR12907">
    <property type="entry name" value="EGL NINE HOMOLOG-RELATED"/>
    <property type="match status" value="1"/>
</dbReference>
<dbReference type="GO" id="GO:0008198">
    <property type="term" value="F:ferrous iron binding"/>
    <property type="evidence" value="ECO:0007669"/>
    <property type="project" value="TreeGrafter"/>
</dbReference>
<keyword evidence="9" id="KW-1185">Reference proteome</keyword>
<dbReference type="PANTHER" id="PTHR12907:SF26">
    <property type="entry name" value="HIF PROLYL HYDROXYLASE, ISOFORM C"/>
    <property type="match status" value="1"/>
</dbReference>
<protein>
    <recommendedName>
        <fullName evidence="7">Fe2OG dioxygenase domain-containing protein</fullName>
    </recommendedName>
</protein>
<dbReference type="GO" id="GO:0071456">
    <property type="term" value="P:cellular response to hypoxia"/>
    <property type="evidence" value="ECO:0007669"/>
    <property type="project" value="TreeGrafter"/>
</dbReference>
<feature type="domain" description="Fe2OG dioxygenase" evidence="7">
    <location>
        <begin position="173"/>
        <end position="273"/>
    </location>
</feature>
<dbReference type="SUPFAM" id="SSF51197">
    <property type="entry name" value="Clavaminate synthase-like"/>
    <property type="match status" value="1"/>
</dbReference>
<dbReference type="OrthoDB" id="76265at2759"/>
<dbReference type="GO" id="GO:0031543">
    <property type="term" value="F:peptidyl-proline dioxygenase activity"/>
    <property type="evidence" value="ECO:0007669"/>
    <property type="project" value="TreeGrafter"/>
</dbReference>
<evidence type="ECO:0000256" key="6">
    <source>
        <dbReference type="ARBA" id="ARBA00023004"/>
    </source>
</evidence>
<dbReference type="STRING" id="329046.A0A1Y2CTI5"/>
<dbReference type="PROSITE" id="PS51471">
    <property type="entry name" value="FE2OG_OXY"/>
    <property type="match status" value="1"/>
</dbReference>
<dbReference type="Proteomes" id="UP000193642">
    <property type="component" value="Unassembled WGS sequence"/>
</dbReference>
<dbReference type="InterPro" id="IPR005123">
    <property type="entry name" value="Oxoglu/Fe-dep_dioxygenase_dom"/>
</dbReference>
<keyword evidence="2" id="KW-0479">Metal-binding</keyword>
<comment type="cofactor">
    <cofactor evidence="1">
        <name>L-ascorbate</name>
        <dbReference type="ChEBI" id="CHEBI:38290"/>
    </cofactor>
</comment>
<proteinExistence type="predicted"/>
<dbReference type="EMBL" id="MCGO01000007">
    <property type="protein sequence ID" value="ORY50368.1"/>
    <property type="molecule type" value="Genomic_DNA"/>
</dbReference>
<dbReference type="InterPro" id="IPR044862">
    <property type="entry name" value="Pro_4_hyd_alph_FE2OG_OXY"/>
</dbReference>
<keyword evidence="5" id="KW-0560">Oxidoreductase</keyword>
<evidence type="ECO:0000259" key="7">
    <source>
        <dbReference type="PROSITE" id="PS51471"/>
    </source>
</evidence>
<keyword evidence="4" id="KW-0223">Dioxygenase</keyword>
<reference evidence="8 9" key="1">
    <citation type="submission" date="2016-07" db="EMBL/GenBank/DDBJ databases">
        <title>Pervasive Adenine N6-methylation of Active Genes in Fungi.</title>
        <authorList>
            <consortium name="DOE Joint Genome Institute"/>
            <person name="Mondo S.J."/>
            <person name="Dannebaum R.O."/>
            <person name="Kuo R.C."/>
            <person name="Labutti K."/>
            <person name="Haridas S."/>
            <person name="Kuo A."/>
            <person name="Salamov A."/>
            <person name="Ahrendt S.R."/>
            <person name="Lipzen A."/>
            <person name="Sullivan W."/>
            <person name="Andreopoulos W.B."/>
            <person name="Clum A."/>
            <person name="Lindquist E."/>
            <person name="Daum C."/>
            <person name="Ramamoorthy G.K."/>
            <person name="Gryganskyi A."/>
            <person name="Culley D."/>
            <person name="Magnuson J.K."/>
            <person name="James T.Y."/>
            <person name="O'Malley M.A."/>
            <person name="Stajich J.E."/>
            <person name="Spatafora J.W."/>
            <person name="Visel A."/>
            <person name="Grigoriev I.V."/>
        </authorList>
    </citation>
    <scope>NUCLEOTIDE SEQUENCE [LARGE SCALE GENOMIC DNA]</scope>
    <source>
        <strain evidence="8 9">JEL800</strain>
    </source>
</reference>
<evidence type="ECO:0000256" key="5">
    <source>
        <dbReference type="ARBA" id="ARBA00023002"/>
    </source>
</evidence>
<keyword evidence="6" id="KW-0408">Iron</keyword>
<evidence type="ECO:0000256" key="3">
    <source>
        <dbReference type="ARBA" id="ARBA00022896"/>
    </source>
</evidence>
<dbReference type="Gene3D" id="2.60.120.620">
    <property type="entry name" value="q2cbj1_9rhob like domain"/>
    <property type="match status" value="1"/>
</dbReference>
<sequence length="273" mass="30791">MTAAEYDDLKLKQDNDFDFDVDDYNQDEMEDEVGEDIPEMELLAMMDAEEDSLLIARRLFKLEVNPETLAMLKQEHLEALYQHGFVYIDGLVDLGVVAEARRVAGQLSEAGDMTPAALVRMEDDPFRDRKARDDVIMWLHRGQGAAVNPALDVILDKLEVIQRDLGQAIKLKGGVEIQLAVYKGNGGHYERHRDAFPVDDEEDEEQRRVTVVVYLTDENELNVGGGLKVFRPLGSEQTIDAVPGRVMIFLSGVVDHEVLPVYNMRAAVSAWMR</sequence>
<evidence type="ECO:0000256" key="2">
    <source>
        <dbReference type="ARBA" id="ARBA00022723"/>
    </source>
</evidence>
<keyword evidence="3" id="KW-0847">Vitamin C</keyword>
<evidence type="ECO:0000313" key="9">
    <source>
        <dbReference type="Proteomes" id="UP000193642"/>
    </source>
</evidence>
<accession>A0A1Y2CTI5</accession>
<evidence type="ECO:0000313" key="8">
    <source>
        <dbReference type="EMBL" id="ORY50368.1"/>
    </source>
</evidence>
<name>A0A1Y2CTI5_9FUNG</name>
<dbReference type="InterPro" id="IPR051559">
    <property type="entry name" value="HIF_prolyl_hydroxylases"/>
</dbReference>
<gene>
    <name evidence="8" type="ORF">BCR33DRAFT_656618</name>
</gene>
<dbReference type="Pfam" id="PF13640">
    <property type="entry name" value="2OG-FeII_Oxy_3"/>
    <property type="match status" value="1"/>
</dbReference>
<dbReference type="InterPro" id="IPR006620">
    <property type="entry name" value="Pro_4_hyd_alph"/>
</dbReference>
<comment type="caution">
    <text evidence="8">The sequence shown here is derived from an EMBL/GenBank/DDBJ whole genome shotgun (WGS) entry which is preliminary data.</text>
</comment>
<dbReference type="AlphaFoldDB" id="A0A1Y2CTI5"/>
<evidence type="ECO:0000256" key="1">
    <source>
        <dbReference type="ARBA" id="ARBA00001961"/>
    </source>
</evidence>
<organism evidence="8 9">
    <name type="scientific">Rhizoclosmatium globosum</name>
    <dbReference type="NCBI Taxonomy" id="329046"/>
    <lineage>
        <taxon>Eukaryota</taxon>
        <taxon>Fungi</taxon>
        <taxon>Fungi incertae sedis</taxon>
        <taxon>Chytridiomycota</taxon>
        <taxon>Chytridiomycota incertae sedis</taxon>
        <taxon>Chytridiomycetes</taxon>
        <taxon>Chytridiales</taxon>
        <taxon>Chytriomycetaceae</taxon>
        <taxon>Rhizoclosmatium</taxon>
    </lineage>
</organism>